<sequence length="312" mass="31690">MTDHPQVAAHHPQAPPAQRWYVVFRGTQQGIYTDWATAAANVIGVTGAIHRRYGRLEDAQAALEAFNMQEMAAADALTEGMQGLVLGPGAPPPLGAAPAPAPADTTAAAANAPAAHAPAAHAPAAHAPAATGPAHTVATASDAHGGIPHTPSVATAGDNSDDAQSINDDDIGTTWFNVQGGLPHAATHAGSTGSGTGAGSVYGNVAPSVGTAGSVFGGGSAPAPSVASVSTNVPSVFAPLVAIPPVIHGLPSNGRRFYAVVRGRQTGIFDSPWHVIRTLVRDYPGAIYRPFRTLSEASHWFVEQTEDQNDSV</sequence>
<protein>
    <submittedName>
        <fullName evidence="1">Uncharacterized protein</fullName>
    </submittedName>
</protein>
<reference evidence="1" key="2">
    <citation type="journal article" date="2022" name="New Phytol.">
        <title>Evolutionary transition to the ectomycorrhizal habit in the genomes of a hyperdiverse lineage of mushroom-forming fungi.</title>
        <authorList>
            <person name="Looney B."/>
            <person name="Miyauchi S."/>
            <person name="Morin E."/>
            <person name="Drula E."/>
            <person name="Courty P.E."/>
            <person name="Kohler A."/>
            <person name="Kuo A."/>
            <person name="LaButti K."/>
            <person name="Pangilinan J."/>
            <person name="Lipzen A."/>
            <person name="Riley R."/>
            <person name="Andreopoulos W."/>
            <person name="He G."/>
            <person name="Johnson J."/>
            <person name="Nolan M."/>
            <person name="Tritt A."/>
            <person name="Barry K.W."/>
            <person name="Grigoriev I.V."/>
            <person name="Nagy L.G."/>
            <person name="Hibbett D."/>
            <person name="Henrissat B."/>
            <person name="Matheny P.B."/>
            <person name="Labbe J."/>
            <person name="Martin F.M."/>
        </authorList>
    </citation>
    <scope>NUCLEOTIDE SEQUENCE</scope>
    <source>
        <strain evidence="1">HHB10654</strain>
    </source>
</reference>
<accession>A0ACB8SIY3</accession>
<evidence type="ECO:0000313" key="1">
    <source>
        <dbReference type="EMBL" id="KAI0055826.1"/>
    </source>
</evidence>
<gene>
    <name evidence="1" type="ORF">BV25DRAFT_1842721</name>
</gene>
<dbReference type="EMBL" id="MU277278">
    <property type="protein sequence ID" value="KAI0055826.1"/>
    <property type="molecule type" value="Genomic_DNA"/>
</dbReference>
<proteinExistence type="predicted"/>
<reference evidence="1" key="1">
    <citation type="submission" date="2021-03" db="EMBL/GenBank/DDBJ databases">
        <authorList>
            <consortium name="DOE Joint Genome Institute"/>
            <person name="Ahrendt S."/>
            <person name="Looney B.P."/>
            <person name="Miyauchi S."/>
            <person name="Morin E."/>
            <person name="Drula E."/>
            <person name="Courty P.E."/>
            <person name="Chicoki N."/>
            <person name="Fauchery L."/>
            <person name="Kohler A."/>
            <person name="Kuo A."/>
            <person name="Labutti K."/>
            <person name="Pangilinan J."/>
            <person name="Lipzen A."/>
            <person name="Riley R."/>
            <person name="Andreopoulos W."/>
            <person name="He G."/>
            <person name="Johnson J."/>
            <person name="Barry K.W."/>
            <person name="Grigoriev I.V."/>
            <person name="Nagy L."/>
            <person name="Hibbett D."/>
            <person name="Henrissat B."/>
            <person name="Matheny P.B."/>
            <person name="Labbe J."/>
            <person name="Martin F."/>
        </authorList>
    </citation>
    <scope>NUCLEOTIDE SEQUENCE</scope>
    <source>
        <strain evidence="1">HHB10654</strain>
    </source>
</reference>
<name>A0ACB8SIY3_9AGAM</name>
<comment type="caution">
    <text evidence="1">The sequence shown here is derived from an EMBL/GenBank/DDBJ whole genome shotgun (WGS) entry which is preliminary data.</text>
</comment>
<evidence type="ECO:0000313" key="2">
    <source>
        <dbReference type="Proteomes" id="UP000814140"/>
    </source>
</evidence>
<dbReference type="Proteomes" id="UP000814140">
    <property type="component" value="Unassembled WGS sequence"/>
</dbReference>
<organism evidence="1 2">
    <name type="scientific">Artomyces pyxidatus</name>
    <dbReference type="NCBI Taxonomy" id="48021"/>
    <lineage>
        <taxon>Eukaryota</taxon>
        <taxon>Fungi</taxon>
        <taxon>Dikarya</taxon>
        <taxon>Basidiomycota</taxon>
        <taxon>Agaricomycotina</taxon>
        <taxon>Agaricomycetes</taxon>
        <taxon>Russulales</taxon>
        <taxon>Auriscalpiaceae</taxon>
        <taxon>Artomyces</taxon>
    </lineage>
</organism>
<keyword evidence="2" id="KW-1185">Reference proteome</keyword>